<dbReference type="InterPro" id="IPR057720">
    <property type="entry name" value="RRM_YTH1"/>
</dbReference>
<accession>A0A2X0N4U2</accession>
<gene>
    <name evidence="3" type="primary">BQ5605_C028g10534</name>
    <name evidence="3" type="ORF">BQ5605_C028G10534</name>
</gene>
<dbReference type="Pfam" id="PF04146">
    <property type="entry name" value="YTH"/>
    <property type="match status" value="1"/>
</dbReference>
<dbReference type="InterPro" id="IPR035979">
    <property type="entry name" value="RBD_domain_sf"/>
</dbReference>
<feature type="compositionally biased region" description="Low complexity" evidence="1">
    <location>
        <begin position="390"/>
        <end position="405"/>
    </location>
</feature>
<dbReference type="CDD" id="cd00590">
    <property type="entry name" value="RRM_SF"/>
    <property type="match status" value="1"/>
</dbReference>
<dbReference type="GO" id="GO:0003729">
    <property type="term" value="F:mRNA binding"/>
    <property type="evidence" value="ECO:0007669"/>
    <property type="project" value="TreeGrafter"/>
</dbReference>
<feature type="compositionally biased region" description="Polar residues" evidence="1">
    <location>
        <begin position="234"/>
        <end position="255"/>
    </location>
</feature>
<dbReference type="InterPro" id="IPR007275">
    <property type="entry name" value="YTH_domain"/>
</dbReference>
<feature type="compositionally biased region" description="Polar residues" evidence="1">
    <location>
        <begin position="1"/>
        <end position="14"/>
    </location>
</feature>
<dbReference type="AlphaFoldDB" id="A0A2X0N4U2"/>
<dbReference type="SUPFAM" id="SSF54928">
    <property type="entry name" value="RNA-binding domain, RBD"/>
    <property type="match status" value="1"/>
</dbReference>
<dbReference type="PANTHER" id="PTHR12357:SF3">
    <property type="entry name" value="YTH DOMAIN-CONTAINING PROTEIN 1"/>
    <property type="match status" value="1"/>
</dbReference>
<dbReference type="GO" id="GO:1990247">
    <property type="term" value="F:N6-methyladenosine-containing RNA reader activity"/>
    <property type="evidence" value="ECO:0007669"/>
    <property type="project" value="TreeGrafter"/>
</dbReference>
<name>A0A2X0N4U2_9BASI</name>
<dbReference type="InterPro" id="IPR012677">
    <property type="entry name" value="Nucleotide-bd_a/b_plait_sf"/>
</dbReference>
<dbReference type="InterPro" id="IPR045168">
    <property type="entry name" value="YTH_prot"/>
</dbReference>
<dbReference type="GO" id="GO:0000398">
    <property type="term" value="P:mRNA splicing, via spliceosome"/>
    <property type="evidence" value="ECO:0007669"/>
    <property type="project" value="TreeGrafter"/>
</dbReference>
<feature type="region of interest" description="Disordered" evidence="1">
    <location>
        <begin position="75"/>
        <end position="161"/>
    </location>
</feature>
<reference evidence="3 4" key="1">
    <citation type="submission" date="2016-11" db="EMBL/GenBank/DDBJ databases">
        <authorList>
            <person name="Jaros S."/>
            <person name="Januszkiewicz K."/>
            <person name="Wedrychowicz H."/>
        </authorList>
    </citation>
    <scope>NUCLEOTIDE SEQUENCE [LARGE SCALE GENOMIC DNA]</scope>
</reference>
<dbReference type="CDD" id="cd21134">
    <property type="entry name" value="YTH"/>
    <property type="match status" value="1"/>
</dbReference>
<feature type="compositionally biased region" description="Low complexity" evidence="1">
    <location>
        <begin position="256"/>
        <end position="275"/>
    </location>
</feature>
<evidence type="ECO:0000313" key="4">
    <source>
        <dbReference type="Proteomes" id="UP000249464"/>
    </source>
</evidence>
<proteinExistence type="predicted"/>
<feature type="region of interest" description="Disordered" evidence="1">
    <location>
        <begin position="378"/>
        <end position="414"/>
    </location>
</feature>
<protein>
    <submittedName>
        <fullName evidence="3">BQ5605_C028g10534 protein</fullName>
    </submittedName>
</protein>
<dbReference type="EMBL" id="FQNC01000080">
    <property type="protein sequence ID" value="SGZ12922.1"/>
    <property type="molecule type" value="Genomic_DNA"/>
</dbReference>
<dbReference type="InterPro" id="IPR000504">
    <property type="entry name" value="RRM_dom"/>
</dbReference>
<dbReference type="Gene3D" id="3.10.590.10">
    <property type="entry name" value="ph1033 like domains"/>
    <property type="match status" value="1"/>
</dbReference>
<feature type="compositionally biased region" description="Polar residues" evidence="1">
    <location>
        <begin position="22"/>
        <end position="41"/>
    </location>
</feature>
<feature type="region of interest" description="Disordered" evidence="1">
    <location>
        <begin position="1"/>
        <end position="41"/>
    </location>
</feature>
<sequence length="725" mass="77773">MTNPHPGSADTTCTPRYPADGTENSTSVRTAAFDASTNGFTTATSLEPWKDAFPWSPFDRGAASSRAFRGRAEAEVNSEWSSSFPSLGSTTPSRPLQQPRGSYASADLGSARSHDFSSRDSSASSSCVAVDHPPSTAPPLTAHSVFDPWASETSNGPNRLSSARTALAPRIQDRNASRYISQVAILASTPHADPPPPPILSSYAFSNHPRIDLLSPVPLGDSTFSAPAGSQQSAYASSLTPSSNAPLLTRNSDLRPSSAPWSVAGGSPSAPPHAAMGIHMPLPPIRPADWSAPLLPPTQAIQGGSTRSQSPHELSLTRESYETSPYAPFPRSWYRAPLGTSPAHLESDRSGARAASPAMVTISGPPQLLHLRSANEQLPPLPLSRSNSDSATVSAPVPPSVTASSRPGETRLRSGLPDRSTWAMWCGNIPSDATEAELLDFFAVRGVSAATAADLYGVESIHLIARSNCAFVNYSSEFLMQQAITRSNGVSLRPNDRRCKPLVCRRRMREDDAKSGVGAQRGAGLHLSYIAAQALDLGKKGVRTTNDSRAIDEESGNSSGDSTASTTSSFFSEYFPKRFFVLKAKESEHLQESIRSGLWSTQGHNEDVLDQAFRTSLEGVFLFFSANRSGGFAGYARMIGPIFTPPRDRTGSRHFSPHLAEADKVIIVAEGGTPFPVQWLSTRHLPFTRTRSILNSFNNHREVKISRDGTEIEPNAGLALLRLWD</sequence>
<feature type="region of interest" description="Disordered" evidence="1">
    <location>
        <begin position="234"/>
        <end position="324"/>
    </location>
</feature>
<feature type="domain" description="YTH" evidence="2">
    <location>
        <begin position="577"/>
        <end position="724"/>
    </location>
</feature>
<organism evidence="3 4">
    <name type="scientific">Microbotryum silenes-dioicae</name>
    <dbReference type="NCBI Taxonomy" id="796604"/>
    <lineage>
        <taxon>Eukaryota</taxon>
        <taxon>Fungi</taxon>
        <taxon>Dikarya</taxon>
        <taxon>Basidiomycota</taxon>
        <taxon>Pucciniomycotina</taxon>
        <taxon>Microbotryomycetes</taxon>
        <taxon>Microbotryales</taxon>
        <taxon>Microbotryaceae</taxon>
        <taxon>Microbotryum</taxon>
    </lineage>
</organism>
<dbReference type="SMART" id="SM00360">
    <property type="entry name" value="RRM"/>
    <property type="match status" value="1"/>
</dbReference>
<dbReference type="PANTHER" id="PTHR12357">
    <property type="entry name" value="YTH YT521-B HOMOLOGY DOMAIN-CONTAINING"/>
    <property type="match status" value="1"/>
</dbReference>
<feature type="compositionally biased region" description="Polar residues" evidence="1">
    <location>
        <begin position="151"/>
        <end position="161"/>
    </location>
</feature>
<dbReference type="STRING" id="796604.A0A2X0N4U2"/>
<dbReference type="Proteomes" id="UP000249464">
    <property type="component" value="Unassembled WGS sequence"/>
</dbReference>
<dbReference type="GO" id="GO:0005654">
    <property type="term" value="C:nucleoplasm"/>
    <property type="evidence" value="ECO:0007669"/>
    <property type="project" value="TreeGrafter"/>
</dbReference>
<evidence type="ECO:0000259" key="2">
    <source>
        <dbReference type="PROSITE" id="PS50882"/>
    </source>
</evidence>
<feature type="compositionally biased region" description="Polar residues" evidence="1">
    <location>
        <begin position="78"/>
        <end position="100"/>
    </location>
</feature>
<dbReference type="PROSITE" id="PS50882">
    <property type="entry name" value="YTH"/>
    <property type="match status" value="1"/>
</dbReference>
<evidence type="ECO:0000313" key="3">
    <source>
        <dbReference type="EMBL" id="SGZ12922.1"/>
    </source>
</evidence>
<feature type="compositionally biased region" description="Low complexity" evidence="1">
    <location>
        <begin position="556"/>
        <end position="567"/>
    </location>
</feature>
<feature type="region of interest" description="Disordered" evidence="1">
    <location>
        <begin position="548"/>
        <end position="567"/>
    </location>
</feature>
<dbReference type="GO" id="GO:0000381">
    <property type="term" value="P:regulation of alternative mRNA splicing, via spliceosome"/>
    <property type="evidence" value="ECO:0007669"/>
    <property type="project" value="TreeGrafter"/>
</dbReference>
<keyword evidence="4" id="KW-1185">Reference proteome</keyword>
<feature type="compositionally biased region" description="Polar residues" evidence="1">
    <location>
        <begin position="299"/>
        <end position="312"/>
    </location>
</feature>
<dbReference type="Gene3D" id="3.30.70.330">
    <property type="match status" value="1"/>
</dbReference>
<evidence type="ECO:0000256" key="1">
    <source>
        <dbReference type="SAM" id="MobiDB-lite"/>
    </source>
</evidence>
<dbReference type="Pfam" id="PF25701">
    <property type="entry name" value="RRM_YTH1"/>
    <property type="match status" value="1"/>
</dbReference>